<gene>
    <name evidence="1" type="ORF">UT42_C0036G0007</name>
</gene>
<comment type="caution">
    <text evidence="1">The sequence shown here is derived from an EMBL/GenBank/DDBJ whole genome shotgun (WGS) entry which is preliminary data.</text>
</comment>
<evidence type="ECO:0000313" key="2">
    <source>
        <dbReference type="Proteomes" id="UP000034048"/>
    </source>
</evidence>
<reference evidence="1 2" key="1">
    <citation type="journal article" date="2015" name="Nature">
        <title>rRNA introns, odd ribosomes, and small enigmatic genomes across a large radiation of phyla.</title>
        <authorList>
            <person name="Brown C.T."/>
            <person name="Hug L.A."/>
            <person name="Thomas B.C."/>
            <person name="Sharon I."/>
            <person name="Castelle C.J."/>
            <person name="Singh A."/>
            <person name="Wilkins M.J."/>
            <person name="Williams K.H."/>
            <person name="Banfield J.F."/>
        </authorList>
    </citation>
    <scope>NUCLEOTIDE SEQUENCE [LARGE SCALE GENOMIC DNA]</scope>
</reference>
<proteinExistence type="predicted"/>
<dbReference type="Proteomes" id="UP000034048">
    <property type="component" value="Unassembled WGS sequence"/>
</dbReference>
<accession>A0A0G0QU50</accession>
<name>A0A0G0QU50_9BACT</name>
<sequence length="41" mass="4990">MKFDFLKIQNLLITSQSEFTYDNYLNLILIEITRHNANERE</sequence>
<dbReference type="AlphaFoldDB" id="A0A0G0QU50"/>
<evidence type="ECO:0000313" key="1">
    <source>
        <dbReference type="EMBL" id="KKR13870.1"/>
    </source>
</evidence>
<organism evidence="1 2">
    <name type="scientific">Candidatus Falkowbacteria bacterium GW2011_GWA2_39_24</name>
    <dbReference type="NCBI Taxonomy" id="1618634"/>
    <lineage>
        <taxon>Bacteria</taxon>
        <taxon>Candidatus Falkowiibacteriota</taxon>
    </lineage>
</organism>
<dbReference type="EMBL" id="LBWS01000036">
    <property type="protein sequence ID" value="KKR13870.1"/>
    <property type="molecule type" value="Genomic_DNA"/>
</dbReference>
<protein>
    <submittedName>
        <fullName evidence="1">Uncharacterized protein</fullName>
    </submittedName>
</protein>